<feature type="region of interest" description="Disordered" evidence="1">
    <location>
        <begin position="212"/>
        <end position="231"/>
    </location>
</feature>
<dbReference type="EMBL" id="CABVLZ010000001">
    <property type="protein sequence ID" value="VVU94390.1"/>
    <property type="molecule type" value="Genomic_DNA"/>
</dbReference>
<reference evidence="2" key="1">
    <citation type="submission" date="2019-09" db="EMBL/GenBank/DDBJ databases">
        <authorList>
            <person name="Needham M D."/>
        </authorList>
    </citation>
    <scope>NUCLEOTIDE SEQUENCE</scope>
</reference>
<protein>
    <submittedName>
        <fullName evidence="2">Uncharacterized protein</fullName>
    </submittedName>
</protein>
<evidence type="ECO:0000256" key="1">
    <source>
        <dbReference type="SAM" id="MobiDB-lite"/>
    </source>
</evidence>
<proteinExistence type="predicted"/>
<dbReference type="AlphaFoldDB" id="A0A5E8CLR4"/>
<organism evidence="2">
    <name type="scientific">seawater metagenome</name>
    <dbReference type="NCBI Taxonomy" id="1561972"/>
    <lineage>
        <taxon>unclassified sequences</taxon>
        <taxon>metagenomes</taxon>
        <taxon>ecological metagenomes</taxon>
    </lineage>
</organism>
<evidence type="ECO:0000313" key="2">
    <source>
        <dbReference type="EMBL" id="VVU94390.1"/>
    </source>
</evidence>
<name>A0A5E8CLR4_9ZZZZ</name>
<gene>
    <name evidence="2" type="ORF">CPAV1605_112</name>
</gene>
<accession>A0A5E8CLR4</accession>
<sequence>MEVINSKAKYVFFCDAPYEDFPNLKNISDLSEYVKEYNFGDLVSFSDYRDTHTYIIGKNGKLIGNPDYSAAGYLSIPYEITKYLTNSVERYIHSDLCVSDVALRFNDDFIVNNLNTKSCKILKKWNWKISYCETDTVFIKFPNGKGNHFSLSDYNSEKILEWYQNSEKEQEKMTVDFRIEGTKYDLFLEKYGKDNYKWLHAKPLIPVTWSVESGSGGGGSKSHHERKYYTGPKESSQQVIKSIQDFYEGFDYTIN</sequence>